<feature type="compositionally biased region" description="Polar residues" evidence="1">
    <location>
        <begin position="618"/>
        <end position="640"/>
    </location>
</feature>
<feature type="region of interest" description="Disordered" evidence="1">
    <location>
        <begin position="101"/>
        <end position="167"/>
    </location>
</feature>
<dbReference type="OrthoDB" id="5426563at2759"/>
<comment type="caution">
    <text evidence="2">The sequence shown here is derived from an EMBL/GenBank/DDBJ whole genome shotgun (WGS) entry which is preliminary data.</text>
</comment>
<dbReference type="Proteomes" id="UP000800235">
    <property type="component" value="Unassembled WGS sequence"/>
</dbReference>
<evidence type="ECO:0000313" key="3">
    <source>
        <dbReference type="Proteomes" id="UP000800235"/>
    </source>
</evidence>
<accession>A0A9P4TT62</accession>
<proteinExistence type="predicted"/>
<evidence type="ECO:0000313" key="2">
    <source>
        <dbReference type="EMBL" id="KAF2418509.1"/>
    </source>
</evidence>
<dbReference type="EMBL" id="MU007127">
    <property type="protein sequence ID" value="KAF2418509.1"/>
    <property type="molecule type" value="Genomic_DNA"/>
</dbReference>
<feature type="compositionally biased region" description="Basic and acidic residues" evidence="1">
    <location>
        <begin position="138"/>
        <end position="148"/>
    </location>
</feature>
<keyword evidence="3" id="KW-1185">Reference proteome</keyword>
<dbReference type="AlphaFoldDB" id="A0A9P4TT62"/>
<feature type="region of interest" description="Disordered" evidence="1">
    <location>
        <begin position="602"/>
        <end position="640"/>
    </location>
</feature>
<gene>
    <name evidence="2" type="ORF">EJ08DRAFT_54204</name>
</gene>
<feature type="region of interest" description="Disordered" evidence="1">
    <location>
        <begin position="502"/>
        <end position="537"/>
    </location>
</feature>
<feature type="compositionally biased region" description="Low complexity" evidence="1">
    <location>
        <begin position="604"/>
        <end position="617"/>
    </location>
</feature>
<evidence type="ECO:0000256" key="1">
    <source>
        <dbReference type="SAM" id="MobiDB-lite"/>
    </source>
</evidence>
<protein>
    <submittedName>
        <fullName evidence="2">Uncharacterized protein</fullName>
    </submittedName>
</protein>
<organism evidence="2 3">
    <name type="scientific">Tothia fuscella</name>
    <dbReference type="NCBI Taxonomy" id="1048955"/>
    <lineage>
        <taxon>Eukaryota</taxon>
        <taxon>Fungi</taxon>
        <taxon>Dikarya</taxon>
        <taxon>Ascomycota</taxon>
        <taxon>Pezizomycotina</taxon>
        <taxon>Dothideomycetes</taxon>
        <taxon>Pleosporomycetidae</taxon>
        <taxon>Venturiales</taxon>
        <taxon>Cylindrosympodiaceae</taxon>
        <taxon>Tothia</taxon>
    </lineage>
</organism>
<reference evidence="2" key="1">
    <citation type="journal article" date="2020" name="Stud. Mycol.">
        <title>101 Dothideomycetes genomes: a test case for predicting lifestyles and emergence of pathogens.</title>
        <authorList>
            <person name="Haridas S."/>
            <person name="Albert R."/>
            <person name="Binder M."/>
            <person name="Bloem J."/>
            <person name="Labutti K."/>
            <person name="Salamov A."/>
            <person name="Andreopoulos B."/>
            <person name="Baker S."/>
            <person name="Barry K."/>
            <person name="Bills G."/>
            <person name="Bluhm B."/>
            <person name="Cannon C."/>
            <person name="Castanera R."/>
            <person name="Culley D."/>
            <person name="Daum C."/>
            <person name="Ezra D."/>
            <person name="Gonzalez J."/>
            <person name="Henrissat B."/>
            <person name="Kuo A."/>
            <person name="Liang C."/>
            <person name="Lipzen A."/>
            <person name="Lutzoni F."/>
            <person name="Magnuson J."/>
            <person name="Mondo S."/>
            <person name="Nolan M."/>
            <person name="Ohm R."/>
            <person name="Pangilinan J."/>
            <person name="Park H.-J."/>
            <person name="Ramirez L."/>
            <person name="Alfaro M."/>
            <person name="Sun H."/>
            <person name="Tritt A."/>
            <person name="Yoshinaga Y."/>
            <person name="Zwiers L.-H."/>
            <person name="Turgeon B."/>
            <person name="Goodwin S."/>
            <person name="Spatafora J."/>
            <person name="Crous P."/>
            <person name="Grigoriev I."/>
        </authorList>
    </citation>
    <scope>NUCLEOTIDE SEQUENCE</scope>
    <source>
        <strain evidence="2">CBS 130266</strain>
    </source>
</reference>
<feature type="compositionally biased region" description="Polar residues" evidence="1">
    <location>
        <begin position="126"/>
        <end position="137"/>
    </location>
</feature>
<name>A0A9P4TT62_9PEZI</name>
<sequence>MTALVVPSYFGSARSRPRDPWIDFYHYPSTAGDASHPTSTYATCQPVINATMNWTGGRLQRHQKNSGNTAANRQKQHFAKVRQQLQNGEVQSEAPLAHRLASIKERSSLSPTYTSAGKDLKARDTLPSSGLPAQSSHDISRQSLDTRKSRVKSHASSPSSGLKKRLIHQSTEDSCLESSKKRLLSQYDWVGLAPTRPLQMRFSSHQDKERIGKRRKIDRKIQARRARLCDTKDQIDHTNNQLQRGPFMNSAAAVSPESISVRIGPDANASQMTVTQHKYSVAQSMNDRLSSDTMLFDVEEIQEPESFELRSQQEVVEQVDGEVSRKITPEEELYNACVPAFDTNPFFLDSRTKQHSGQEAKTVQDHKFNAADQMHIVGVDDEIGDLLNQINTARSPYAQSPFDTHRKSHSDSLSQDVCSIAHAEYLTQTNKTRELSPQYAKLLSSPFIYLTRGSSEEGTNERDDQTDIHWQRYLPAPSQNSASSPEFRTANYNELASHSKAISSKSDSMIPQGAASTQRATESRYGMASSVQVRQSPSASLRHILNHVGQHYGGSTVAQPKPEDHDELWKKFVFGSDDGSEPLNHEEVKRYSVHPANKPANSALSLVVRPSTSSSSRIDQPSLASLCPETTHSQPSSHVSQARHVVDRSAHQIINPAASDAAHASRLAADPEGWRKQSSYFQNKATYSGSLSSDKTIHSLACATQGSDFDSIRRSIVKIKASQSQE</sequence>